<sequence length="156" mass="17421">MSRTSESELASIVIEGEDLGGNQSKLPSPIPWTSLPVRFSDPNNPDSERIVDEVKSDDLFVRTGKSVTEITSLIQNVSTTLEEVHRFVGRTRNIFDQTFYENNMDAETQSPLLNEMQLGPQTPERERPNTSNKDNFQGVSQKISVEDSLGSEAISF</sequence>
<dbReference type="EMBL" id="CARXXK010000002">
    <property type="protein sequence ID" value="CAI6355183.1"/>
    <property type="molecule type" value="Genomic_DNA"/>
</dbReference>
<accession>A0AAV0WHM9</accession>
<feature type="region of interest" description="Disordered" evidence="1">
    <location>
        <begin position="1"/>
        <end position="31"/>
    </location>
</feature>
<protein>
    <submittedName>
        <fullName evidence="2">Uncharacterized protein</fullName>
    </submittedName>
</protein>
<evidence type="ECO:0000256" key="1">
    <source>
        <dbReference type="SAM" id="MobiDB-lite"/>
    </source>
</evidence>
<dbReference type="AlphaFoldDB" id="A0AAV0WHM9"/>
<organism evidence="2 3">
    <name type="scientific">Macrosiphum euphorbiae</name>
    <name type="common">potato aphid</name>
    <dbReference type="NCBI Taxonomy" id="13131"/>
    <lineage>
        <taxon>Eukaryota</taxon>
        <taxon>Metazoa</taxon>
        <taxon>Ecdysozoa</taxon>
        <taxon>Arthropoda</taxon>
        <taxon>Hexapoda</taxon>
        <taxon>Insecta</taxon>
        <taxon>Pterygota</taxon>
        <taxon>Neoptera</taxon>
        <taxon>Paraneoptera</taxon>
        <taxon>Hemiptera</taxon>
        <taxon>Sternorrhyncha</taxon>
        <taxon>Aphidomorpha</taxon>
        <taxon>Aphidoidea</taxon>
        <taxon>Aphididae</taxon>
        <taxon>Macrosiphini</taxon>
        <taxon>Macrosiphum</taxon>
    </lineage>
</organism>
<dbReference type="Proteomes" id="UP001160148">
    <property type="component" value="Unassembled WGS sequence"/>
</dbReference>
<gene>
    <name evidence="2" type="ORF">MEUPH1_LOCUS11069</name>
</gene>
<evidence type="ECO:0000313" key="2">
    <source>
        <dbReference type="EMBL" id="CAI6355183.1"/>
    </source>
</evidence>
<keyword evidence="3" id="KW-1185">Reference proteome</keyword>
<reference evidence="2 3" key="1">
    <citation type="submission" date="2023-01" db="EMBL/GenBank/DDBJ databases">
        <authorList>
            <person name="Whitehead M."/>
        </authorList>
    </citation>
    <scope>NUCLEOTIDE SEQUENCE [LARGE SCALE GENOMIC DNA]</scope>
</reference>
<name>A0AAV0WHM9_9HEMI</name>
<proteinExistence type="predicted"/>
<evidence type="ECO:0000313" key="3">
    <source>
        <dbReference type="Proteomes" id="UP001160148"/>
    </source>
</evidence>
<feature type="region of interest" description="Disordered" evidence="1">
    <location>
        <begin position="118"/>
        <end position="156"/>
    </location>
</feature>
<comment type="caution">
    <text evidence="2">The sequence shown here is derived from an EMBL/GenBank/DDBJ whole genome shotgun (WGS) entry which is preliminary data.</text>
</comment>
<feature type="compositionally biased region" description="Polar residues" evidence="1">
    <location>
        <begin position="129"/>
        <end position="143"/>
    </location>
</feature>